<dbReference type="Pfam" id="PF00486">
    <property type="entry name" value="Trans_reg_C"/>
    <property type="match status" value="1"/>
</dbReference>
<sequence>MLLQSRAADPGIGLQAGFDGQEPRDGQETLRRLRFGAFELVVARKVLTEHGRPLRLGNRAFDILLLLAERAGEVVSHQEIRSQVWQGIYVEDANLRVHIAGLRKVLGDGQGDRRFILNVPGQGYSFVAPVVSIAAGEISAGNPQAQAEAPARLPLLLTRLVGRDAELASIVDLVGQRRLVTLVGPGGIGKTTLALAAGWVLFDGGMRDLCFVDLAPLADPALVPSAVASALGLSVPSQSPTPGLVAALGRRKVLVLLDNCEHLIDAAARLAEALLRGVPGLRILATSREPLLAEGEWVHRVEPLGLPPEEAAQVAEDILLYPSVQLFVERATAHRDSFRPSEPAAQLIASICRQLDGIPLAIELAAAQLGMLSVQELSERLKDRLCLLARGRRTALPRQQTLRATLDWSHGILSDAERQVLHRLAIFAGGFTLDAAIAVVPEETDRDDIIDQIARLASKSLLSVDLGSDTVRYRLLHTTRAYALERLRENAGVAALARRHAAYCETLMRGAAPAWKDQPAAQWRETYCRGIDDLRLALDWAFGPEGDVRLGCRLTAMSAPVWFQLALVDEYRGRLERALDLGAATLAEDPALAARIHLALGTACYNTAGPGPAMLAAYARAAELVADLPEASLRVQAAWGMGGYHCVMGDYARSLAYCRSIGTLAEADGGDEARALHDRVMAWGLHLTGRHDAARRHAEQALAWRAPALRSAHGNFLQYDHQVAARSHLARILWIQGRADQAGQVVQDALALAGQLEYPPPMCHLLVAAACPLAIWSGDIATARALVARLRRLSSNLSFEYWRSWVTCYEAALALHEGEVGIELGATPLGPFHRDILSTLHVQLGDDATLARAEAGQAPWCAPEILRGRGELMLRQGAGAGPAAAAETLFRRALELARADGALAWELRAANSLARLRPETRQPILAPVLARFTEGHGTADWQAASALLAGPS</sequence>
<evidence type="ECO:0000259" key="4">
    <source>
        <dbReference type="PROSITE" id="PS51755"/>
    </source>
</evidence>
<dbReference type="SUPFAM" id="SSF48452">
    <property type="entry name" value="TPR-like"/>
    <property type="match status" value="1"/>
</dbReference>
<dbReference type="InterPro" id="IPR011990">
    <property type="entry name" value="TPR-like_helical_dom_sf"/>
</dbReference>
<dbReference type="SMART" id="SM00862">
    <property type="entry name" value="Trans_reg_C"/>
    <property type="match status" value="1"/>
</dbReference>
<proteinExistence type="predicted"/>
<dbReference type="PANTHER" id="PTHR47691:SF3">
    <property type="entry name" value="HTH-TYPE TRANSCRIPTIONAL REGULATOR RV0890C-RELATED"/>
    <property type="match status" value="1"/>
</dbReference>
<dbReference type="Gene3D" id="1.10.10.10">
    <property type="entry name" value="Winged helix-like DNA-binding domain superfamily/Winged helix DNA-binding domain"/>
    <property type="match status" value="1"/>
</dbReference>
<dbReference type="PRINTS" id="PR00364">
    <property type="entry name" value="DISEASERSIST"/>
</dbReference>
<dbReference type="Proteomes" id="UP000765160">
    <property type="component" value="Unassembled WGS sequence"/>
</dbReference>
<dbReference type="RefSeq" id="WP_168052134.1">
    <property type="nucleotide sequence ID" value="NZ_JAATJR010000006.1"/>
</dbReference>
<dbReference type="Pfam" id="PF25872">
    <property type="entry name" value="HTH_77"/>
    <property type="match status" value="1"/>
</dbReference>
<dbReference type="InterPro" id="IPR027417">
    <property type="entry name" value="P-loop_NTPase"/>
</dbReference>
<feature type="DNA-binding region" description="OmpR/PhoB-type" evidence="2">
    <location>
        <begin position="30"/>
        <end position="128"/>
    </location>
</feature>
<dbReference type="SUPFAM" id="SSF52540">
    <property type="entry name" value="P-loop containing nucleoside triphosphate hydrolases"/>
    <property type="match status" value="1"/>
</dbReference>
<keyword evidence="1 2" id="KW-0238">DNA-binding</keyword>
<evidence type="ECO:0000256" key="1">
    <source>
        <dbReference type="ARBA" id="ARBA00023125"/>
    </source>
</evidence>
<evidence type="ECO:0000256" key="3">
    <source>
        <dbReference type="SAM" id="MobiDB-lite"/>
    </source>
</evidence>
<evidence type="ECO:0000313" key="5">
    <source>
        <dbReference type="EMBL" id="NKE47116.1"/>
    </source>
</evidence>
<keyword evidence="6" id="KW-1185">Reference proteome</keyword>
<dbReference type="SUPFAM" id="SSF46894">
    <property type="entry name" value="C-terminal effector domain of the bipartite response regulators"/>
    <property type="match status" value="1"/>
</dbReference>
<dbReference type="CDD" id="cd00383">
    <property type="entry name" value="trans_reg_C"/>
    <property type="match status" value="1"/>
</dbReference>
<dbReference type="InterPro" id="IPR058852">
    <property type="entry name" value="HTH_77"/>
</dbReference>
<evidence type="ECO:0000256" key="2">
    <source>
        <dbReference type="PROSITE-ProRule" id="PRU01091"/>
    </source>
</evidence>
<dbReference type="InterPro" id="IPR016032">
    <property type="entry name" value="Sig_transdc_resp-reg_C-effctor"/>
</dbReference>
<organism evidence="5 6">
    <name type="scientific">Falsiroseomonas frigidaquae</name>
    <dbReference type="NCBI Taxonomy" id="487318"/>
    <lineage>
        <taxon>Bacteria</taxon>
        <taxon>Pseudomonadati</taxon>
        <taxon>Pseudomonadota</taxon>
        <taxon>Alphaproteobacteria</taxon>
        <taxon>Acetobacterales</taxon>
        <taxon>Roseomonadaceae</taxon>
        <taxon>Falsiroseomonas</taxon>
    </lineage>
</organism>
<protein>
    <submittedName>
        <fullName evidence="5">Transcriptional regulator</fullName>
    </submittedName>
</protein>
<feature type="domain" description="OmpR/PhoB-type" evidence="4">
    <location>
        <begin position="30"/>
        <end position="128"/>
    </location>
</feature>
<dbReference type="EMBL" id="JAAVTX010000006">
    <property type="protein sequence ID" value="NKE47116.1"/>
    <property type="molecule type" value="Genomic_DNA"/>
</dbReference>
<comment type="caution">
    <text evidence="5">The sequence shown here is derived from an EMBL/GenBank/DDBJ whole genome shotgun (WGS) entry which is preliminary data.</text>
</comment>
<dbReference type="InterPro" id="IPR036388">
    <property type="entry name" value="WH-like_DNA-bd_sf"/>
</dbReference>
<dbReference type="InterPro" id="IPR001867">
    <property type="entry name" value="OmpR/PhoB-type_DNA-bd"/>
</dbReference>
<name>A0ABX1F4C7_9PROT</name>
<dbReference type="PANTHER" id="PTHR47691">
    <property type="entry name" value="REGULATOR-RELATED"/>
    <property type="match status" value="1"/>
</dbReference>
<dbReference type="Gene3D" id="1.25.40.10">
    <property type="entry name" value="Tetratricopeptide repeat domain"/>
    <property type="match status" value="1"/>
</dbReference>
<dbReference type="PROSITE" id="PS51755">
    <property type="entry name" value="OMPR_PHOB"/>
    <property type="match status" value="1"/>
</dbReference>
<reference evidence="5 6" key="1">
    <citation type="submission" date="2020-03" db="EMBL/GenBank/DDBJ databases">
        <title>Roseomonas selenitidurans sp. nov. isolated from soil.</title>
        <authorList>
            <person name="Liu H."/>
        </authorList>
    </citation>
    <scope>NUCLEOTIDE SEQUENCE [LARGE SCALE GENOMIC DNA]</scope>
    <source>
        <strain evidence="5 6">JCM 15073</strain>
    </source>
</reference>
<evidence type="ECO:0000313" key="6">
    <source>
        <dbReference type="Proteomes" id="UP000765160"/>
    </source>
</evidence>
<gene>
    <name evidence="5" type="ORF">HB662_20220</name>
</gene>
<feature type="region of interest" description="Disordered" evidence="3">
    <location>
        <begin position="1"/>
        <end position="24"/>
    </location>
</feature>
<accession>A0ABX1F4C7</accession>
<dbReference type="Gene3D" id="3.40.50.300">
    <property type="entry name" value="P-loop containing nucleotide triphosphate hydrolases"/>
    <property type="match status" value="1"/>
</dbReference>